<evidence type="ECO:0008006" key="4">
    <source>
        <dbReference type="Google" id="ProtNLM"/>
    </source>
</evidence>
<proteinExistence type="predicted"/>
<dbReference type="SUPFAM" id="SSF48452">
    <property type="entry name" value="TPR-like"/>
    <property type="match status" value="2"/>
</dbReference>
<sequence length="347" mass="38437">MQREEPRMKSARMEEEVRAALAAAEDDSASPAERAEMLMEIAMGLQQRPKSLDQIGAALDLYEQALKVCPTDERLLAARIAARKGTALLAVPEEGVDRLLAARAAFESAIPHFIDFGRPEELAEAEMNLGLAIQNLAGQSRARITDAIAAYQRALRTFDRERFPKEFAILQNNLATAFLSMPFTDSRARMREALAVQAFEEGLKIVNLIDHPAEYAMLQNNLGNALQYASSSHAIENNLRALEAYDEALKVRTRETMPLEYANTIANKANCLWNLPDDPAQPEGGNRANLIAAREYYRECREIFGRAGETEKARMVAEACEQIDRELLSAPPAKSPGLADNSPLHLN</sequence>
<feature type="region of interest" description="Disordered" evidence="1">
    <location>
        <begin position="1"/>
        <end position="30"/>
    </location>
</feature>
<evidence type="ECO:0000256" key="1">
    <source>
        <dbReference type="SAM" id="MobiDB-lite"/>
    </source>
</evidence>
<evidence type="ECO:0000313" key="2">
    <source>
        <dbReference type="EMBL" id="SFE11236.1"/>
    </source>
</evidence>
<protein>
    <recommendedName>
        <fullName evidence="4">Tetratricopeptide repeat-containing protein</fullName>
    </recommendedName>
</protein>
<accession>A0A1I1XV80</accession>
<dbReference type="Gene3D" id="1.25.40.10">
    <property type="entry name" value="Tetratricopeptide repeat domain"/>
    <property type="match status" value="2"/>
</dbReference>
<reference evidence="2 3" key="1">
    <citation type="submission" date="2016-10" db="EMBL/GenBank/DDBJ databases">
        <authorList>
            <person name="Varghese N."/>
            <person name="Submissions S."/>
        </authorList>
    </citation>
    <scope>NUCLEOTIDE SEQUENCE [LARGE SCALE GENOMIC DNA]</scope>
    <source>
        <strain evidence="3">YIM D21,KCTC 23444,ACCC 10710</strain>
    </source>
</reference>
<feature type="region of interest" description="Disordered" evidence="1">
    <location>
        <begin position="327"/>
        <end position="347"/>
    </location>
</feature>
<dbReference type="AlphaFoldDB" id="A0A1I1XV80"/>
<dbReference type="EMBL" id="FOMS01000006">
    <property type="protein sequence ID" value="SFE11236.1"/>
    <property type="molecule type" value="Genomic_DNA"/>
</dbReference>
<dbReference type="InterPro" id="IPR011990">
    <property type="entry name" value="TPR-like_helical_dom_sf"/>
</dbReference>
<organism evidence="2 3">
    <name type="scientific">Roseivivax sediminis</name>
    <dbReference type="NCBI Taxonomy" id="936889"/>
    <lineage>
        <taxon>Bacteria</taxon>
        <taxon>Pseudomonadati</taxon>
        <taxon>Pseudomonadota</taxon>
        <taxon>Alphaproteobacteria</taxon>
        <taxon>Rhodobacterales</taxon>
        <taxon>Roseobacteraceae</taxon>
        <taxon>Roseivivax</taxon>
    </lineage>
</organism>
<evidence type="ECO:0000313" key="3">
    <source>
        <dbReference type="Proteomes" id="UP000325289"/>
    </source>
</evidence>
<gene>
    <name evidence="2" type="ORF">SAMN04515678_106162</name>
</gene>
<keyword evidence="3" id="KW-1185">Reference proteome</keyword>
<dbReference type="Proteomes" id="UP000325289">
    <property type="component" value="Unassembled WGS sequence"/>
</dbReference>
<feature type="compositionally biased region" description="Basic and acidic residues" evidence="1">
    <location>
        <begin position="1"/>
        <end position="18"/>
    </location>
</feature>
<name>A0A1I1XV80_9RHOB</name>